<dbReference type="Proteomes" id="UP001230426">
    <property type="component" value="Unassembled WGS sequence"/>
</dbReference>
<protein>
    <submittedName>
        <fullName evidence="7">Cytochrome c oxidase assembly factor CtaG</fullName>
    </submittedName>
</protein>
<evidence type="ECO:0000313" key="8">
    <source>
        <dbReference type="Proteomes" id="UP001230426"/>
    </source>
</evidence>
<proteinExistence type="predicted"/>
<feature type="transmembrane region" description="Helical" evidence="6">
    <location>
        <begin position="49"/>
        <end position="72"/>
    </location>
</feature>
<evidence type="ECO:0000256" key="5">
    <source>
        <dbReference type="ARBA" id="ARBA00023136"/>
    </source>
</evidence>
<name>A0ABT9RG70_9ACTN</name>
<keyword evidence="2" id="KW-1003">Cell membrane</keyword>
<keyword evidence="4 6" id="KW-1133">Transmembrane helix</keyword>
<evidence type="ECO:0000256" key="6">
    <source>
        <dbReference type="SAM" id="Phobius"/>
    </source>
</evidence>
<sequence>MALMMTMPFHAFFGIAMMSMGTAIASSWYDGLGRTWGVSTLADQRTAGGMAWAFGEIPTMIVVITIAVQWGLSDHRKARREDRRADRRGEADLGRYNAYLARLDKRSRER</sequence>
<keyword evidence="3 6" id="KW-0812">Transmembrane</keyword>
<dbReference type="EMBL" id="JAUSRB010000002">
    <property type="protein sequence ID" value="MDP9867846.1"/>
    <property type="molecule type" value="Genomic_DNA"/>
</dbReference>
<evidence type="ECO:0000256" key="4">
    <source>
        <dbReference type="ARBA" id="ARBA00022989"/>
    </source>
</evidence>
<evidence type="ECO:0000256" key="2">
    <source>
        <dbReference type="ARBA" id="ARBA00022475"/>
    </source>
</evidence>
<accession>A0ABT9RG70</accession>
<reference evidence="7 8" key="1">
    <citation type="submission" date="2023-07" db="EMBL/GenBank/DDBJ databases">
        <title>Sequencing the genomes of 1000 actinobacteria strains.</title>
        <authorList>
            <person name="Klenk H.-P."/>
        </authorList>
    </citation>
    <scope>NUCLEOTIDE SEQUENCE [LARGE SCALE GENOMIC DNA]</scope>
    <source>
        <strain evidence="7 8">DSM 44109</strain>
    </source>
</reference>
<dbReference type="InterPro" id="IPR019108">
    <property type="entry name" value="Caa3_assmbl_CtaG-rel"/>
</dbReference>
<keyword evidence="8" id="KW-1185">Reference proteome</keyword>
<comment type="subcellular location">
    <subcellularLocation>
        <location evidence="1">Cell membrane</location>
        <topology evidence="1">Multi-pass membrane protein</topology>
    </subcellularLocation>
</comment>
<evidence type="ECO:0000256" key="3">
    <source>
        <dbReference type="ARBA" id="ARBA00022692"/>
    </source>
</evidence>
<comment type="caution">
    <text evidence="7">The sequence shown here is derived from an EMBL/GenBank/DDBJ whole genome shotgun (WGS) entry which is preliminary data.</text>
</comment>
<organism evidence="7 8">
    <name type="scientific">Streptosporangium brasiliense</name>
    <dbReference type="NCBI Taxonomy" id="47480"/>
    <lineage>
        <taxon>Bacteria</taxon>
        <taxon>Bacillati</taxon>
        <taxon>Actinomycetota</taxon>
        <taxon>Actinomycetes</taxon>
        <taxon>Streptosporangiales</taxon>
        <taxon>Streptosporangiaceae</taxon>
        <taxon>Streptosporangium</taxon>
    </lineage>
</organism>
<gene>
    <name evidence="7" type="ORF">J2S55_007112</name>
</gene>
<evidence type="ECO:0000313" key="7">
    <source>
        <dbReference type="EMBL" id="MDP9867846.1"/>
    </source>
</evidence>
<dbReference type="Pfam" id="PF09678">
    <property type="entry name" value="Caa3_CtaG"/>
    <property type="match status" value="1"/>
</dbReference>
<evidence type="ECO:0000256" key="1">
    <source>
        <dbReference type="ARBA" id="ARBA00004651"/>
    </source>
</evidence>
<keyword evidence="5 6" id="KW-0472">Membrane</keyword>
<dbReference type="RefSeq" id="WP_306869935.1">
    <property type="nucleotide sequence ID" value="NZ_JAUSRB010000002.1"/>
</dbReference>